<evidence type="ECO:0000313" key="3">
    <source>
        <dbReference type="Proteomes" id="UP000620124"/>
    </source>
</evidence>
<feature type="compositionally biased region" description="Low complexity" evidence="1">
    <location>
        <begin position="264"/>
        <end position="274"/>
    </location>
</feature>
<protein>
    <submittedName>
        <fullName evidence="2">Uncharacterized protein</fullName>
    </submittedName>
</protein>
<evidence type="ECO:0000256" key="1">
    <source>
        <dbReference type="SAM" id="MobiDB-lite"/>
    </source>
</evidence>
<feature type="compositionally biased region" description="Basic and acidic residues" evidence="1">
    <location>
        <begin position="111"/>
        <end position="123"/>
    </location>
</feature>
<name>A0A8H6XVB7_9AGAR</name>
<feature type="compositionally biased region" description="Low complexity" evidence="1">
    <location>
        <begin position="209"/>
        <end position="218"/>
    </location>
</feature>
<organism evidence="2 3">
    <name type="scientific">Mycena venus</name>
    <dbReference type="NCBI Taxonomy" id="2733690"/>
    <lineage>
        <taxon>Eukaryota</taxon>
        <taxon>Fungi</taxon>
        <taxon>Dikarya</taxon>
        <taxon>Basidiomycota</taxon>
        <taxon>Agaricomycotina</taxon>
        <taxon>Agaricomycetes</taxon>
        <taxon>Agaricomycetidae</taxon>
        <taxon>Agaricales</taxon>
        <taxon>Marasmiineae</taxon>
        <taxon>Mycenaceae</taxon>
        <taxon>Mycena</taxon>
    </lineage>
</organism>
<dbReference type="Proteomes" id="UP000620124">
    <property type="component" value="Unassembled WGS sequence"/>
</dbReference>
<feature type="compositionally biased region" description="Basic and acidic residues" evidence="1">
    <location>
        <begin position="1"/>
        <end position="10"/>
    </location>
</feature>
<proteinExistence type="predicted"/>
<feature type="compositionally biased region" description="Basic residues" evidence="1">
    <location>
        <begin position="247"/>
        <end position="263"/>
    </location>
</feature>
<dbReference type="AlphaFoldDB" id="A0A8H6XVB7"/>
<dbReference type="EMBL" id="JACAZI010000011">
    <property type="protein sequence ID" value="KAF7348843.1"/>
    <property type="molecule type" value="Genomic_DNA"/>
</dbReference>
<gene>
    <name evidence="2" type="ORF">MVEN_01404300</name>
</gene>
<feature type="compositionally biased region" description="Gly residues" evidence="1">
    <location>
        <begin position="343"/>
        <end position="360"/>
    </location>
</feature>
<comment type="caution">
    <text evidence="2">The sequence shown here is derived from an EMBL/GenBank/DDBJ whole genome shotgun (WGS) entry which is preliminary data.</text>
</comment>
<accession>A0A8H6XVB7</accession>
<feature type="region of interest" description="Disordered" evidence="1">
    <location>
        <begin position="1"/>
        <end position="125"/>
    </location>
</feature>
<feature type="compositionally biased region" description="Low complexity" evidence="1">
    <location>
        <begin position="68"/>
        <end position="83"/>
    </location>
</feature>
<feature type="region of interest" description="Disordered" evidence="1">
    <location>
        <begin position="337"/>
        <end position="360"/>
    </location>
</feature>
<evidence type="ECO:0000313" key="2">
    <source>
        <dbReference type="EMBL" id="KAF7348843.1"/>
    </source>
</evidence>
<reference evidence="2" key="1">
    <citation type="submission" date="2020-05" db="EMBL/GenBank/DDBJ databases">
        <title>Mycena genomes resolve the evolution of fungal bioluminescence.</title>
        <authorList>
            <person name="Tsai I.J."/>
        </authorList>
    </citation>
    <scope>NUCLEOTIDE SEQUENCE</scope>
    <source>
        <strain evidence="2">CCC161011</strain>
    </source>
</reference>
<keyword evidence="3" id="KW-1185">Reference proteome</keyword>
<feature type="region of interest" description="Disordered" evidence="1">
    <location>
        <begin position="140"/>
        <end position="303"/>
    </location>
</feature>
<dbReference type="OrthoDB" id="3129714at2759"/>
<sequence>MRRDLNHGGDSDDEYTNNGPTCSPQRKDGGTTTPQPTPTPSRSNRISGLVGGGARPRVRPDRHISFGAAPSASADDLLARAALEPPPTQLNDVSAADVERRARSGSIASHPEGRGETDQERRTRKEMRRLAAALAEPHAPEFEWFPGSGSGDLPQQLTFRAPPPGYNGIPSPFMRTPSPAHDTQPADALAHPAEQEDEDAADLDGFAMSSGRSSNSGSDAPYSPIGGHHPHSAASGAEITYVPIPPHKPKKSKSKSKSGRSTKSKSSTTSSTLASPPPTSSPFPHVRDSGVYPDSPKGEEFGAFTAAVEGQEDGEFDGTPSGLDSFDDFAEVQREALPSPGLSRGGGGFSFGGGKGMGGV</sequence>